<keyword evidence="7 8" id="KW-0472">Membrane</keyword>
<keyword evidence="2" id="KW-0813">Transport</keyword>
<accession>A0A377BIS8</accession>
<dbReference type="PANTHER" id="PTHR43163:SF8">
    <property type="entry name" value="D,D-DIPEPTIDE TRANSPORT SYSTEM PERMEASE PROTEIN DDPB-RELATED"/>
    <property type="match status" value="1"/>
</dbReference>
<evidence type="ECO:0000256" key="5">
    <source>
        <dbReference type="ARBA" id="ARBA00022692"/>
    </source>
</evidence>
<feature type="transmembrane region" description="Helical" evidence="8">
    <location>
        <begin position="100"/>
        <end position="123"/>
    </location>
</feature>
<evidence type="ECO:0000256" key="3">
    <source>
        <dbReference type="ARBA" id="ARBA00022475"/>
    </source>
</evidence>
<keyword evidence="4" id="KW-0997">Cell inner membrane</keyword>
<keyword evidence="3" id="KW-1003">Cell membrane</keyword>
<dbReference type="AlphaFoldDB" id="A0A377BIS8"/>
<dbReference type="EMBL" id="UGET01000004">
    <property type="protein sequence ID" value="STL66115.1"/>
    <property type="molecule type" value="Genomic_DNA"/>
</dbReference>
<feature type="transmembrane region" description="Helical" evidence="8">
    <location>
        <begin position="12"/>
        <end position="32"/>
    </location>
</feature>
<feature type="domain" description="ABC transmembrane type-1" evidence="9">
    <location>
        <begin position="114"/>
        <end position="168"/>
    </location>
</feature>
<evidence type="ECO:0000256" key="4">
    <source>
        <dbReference type="ARBA" id="ARBA00022519"/>
    </source>
</evidence>
<name>A0A377BIS8_ECOLX</name>
<evidence type="ECO:0000256" key="6">
    <source>
        <dbReference type="ARBA" id="ARBA00022989"/>
    </source>
</evidence>
<dbReference type="Gene3D" id="1.10.3720.10">
    <property type="entry name" value="MetI-like"/>
    <property type="match status" value="1"/>
</dbReference>
<sequence length="206" mass="23218">MTFWSILRQRCWGWCSWWRASGVITFIISHLIPGDPARLLAGDRASDAIVEIFASNWDWTSHCMYSFTATSATCFMVTWEHPFVPGVRCWKSCVYFPGDAGAGFGALLLALLIGIPLGILSAVWRNRWLDHLVRIMAITGISTPAFWLGLGVIVLFYGHLQILPGGGRLDDWLIHQRTLRLYLLDALLEATVKSSSMRCNISSYRH</sequence>
<evidence type="ECO:0000313" key="10">
    <source>
        <dbReference type="EMBL" id="STL66115.1"/>
    </source>
</evidence>
<evidence type="ECO:0000256" key="2">
    <source>
        <dbReference type="ARBA" id="ARBA00022448"/>
    </source>
</evidence>
<evidence type="ECO:0000256" key="8">
    <source>
        <dbReference type="SAM" id="Phobius"/>
    </source>
</evidence>
<dbReference type="Proteomes" id="UP000254255">
    <property type="component" value="Unassembled WGS sequence"/>
</dbReference>
<keyword evidence="6 8" id="KW-1133">Transmembrane helix</keyword>
<dbReference type="InterPro" id="IPR035906">
    <property type="entry name" value="MetI-like_sf"/>
</dbReference>
<evidence type="ECO:0000313" key="11">
    <source>
        <dbReference type="Proteomes" id="UP000254255"/>
    </source>
</evidence>
<evidence type="ECO:0000256" key="7">
    <source>
        <dbReference type="ARBA" id="ARBA00023136"/>
    </source>
</evidence>
<gene>
    <name evidence="10" type="primary">ddpB_2</name>
    <name evidence="10" type="ORF">NCTC13148_00796</name>
</gene>
<proteinExistence type="predicted"/>
<dbReference type="PANTHER" id="PTHR43163">
    <property type="entry name" value="DIPEPTIDE TRANSPORT SYSTEM PERMEASE PROTEIN DPPB-RELATED"/>
    <property type="match status" value="1"/>
</dbReference>
<keyword evidence="5 8" id="KW-0812">Transmembrane</keyword>
<dbReference type="InterPro" id="IPR000515">
    <property type="entry name" value="MetI-like"/>
</dbReference>
<dbReference type="GO" id="GO:0071916">
    <property type="term" value="F:dipeptide transmembrane transporter activity"/>
    <property type="evidence" value="ECO:0007669"/>
    <property type="project" value="TreeGrafter"/>
</dbReference>
<feature type="transmembrane region" description="Helical" evidence="8">
    <location>
        <begin position="135"/>
        <end position="157"/>
    </location>
</feature>
<dbReference type="Pfam" id="PF00528">
    <property type="entry name" value="BPD_transp_1"/>
    <property type="match status" value="1"/>
</dbReference>
<evidence type="ECO:0000259" key="9">
    <source>
        <dbReference type="Pfam" id="PF00528"/>
    </source>
</evidence>
<evidence type="ECO:0000256" key="1">
    <source>
        <dbReference type="ARBA" id="ARBA00004429"/>
    </source>
</evidence>
<dbReference type="GO" id="GO:0005886">
    <property type="term" value="C:plasma membrane"/>
    <property type="evidence" value="ECO:0007669"/>
    <property type="project" value="UniProtKB-SubCell"/>
</dbReference>
<protein>
    <submittedName>
        <fullName evidence="10">ABC transporter permease</fullName>
    </submittedName>
</protein>
<organism evidence="10 11">
    <name type="scientific">Escherichia coli</name>
    <dbReference type="NCBI Taxonomy" id="562"/>
    <lineage>
        <taxon>Bacteria</taxon>
        <taxon>Pseudomonadati</taxon>
        <taxon>Pseudomonadota</taxon>
        <taxon>Gammaproteobacteria</taxon>
        <taxon>Enterobacterales</taxon>
        <taxon>Enterobacteriaceae</taxon>
        <taxon>Escherichia</taxon>
    </lineage>
</organism>
<comment type="subcellular location">
    <subcellularLocation>
        <location evidence="1">Cell inner membrane</location>
        <topology evidence="1">Multi-pass membrane protein</topology>
    </subcellularLocation>
</comment>
<reference evidence="10 11" key="1">
    <citation type="submission" date="2018-06" db="EMBL/GenBank/DDBJ databases">
        <authorList>
            <consortium name="Pathogen Informatics"/>
            <person name="Doyle S."/>
        </authorList>
    </citation>
    <scope>NUCLEOTIDE SEQUENCE [LARGE SCALE GENOMIC DNA]</scope>
    <source>
        <strain evidence="10 11">NCTC13148</strain>
    </source>
</reference>
<dbReference type="SUPFAM" id="SSF161098">
    <property type="entry name" value="MetI-like"/>
    <property type="match status" value="1"/>
</dbReference>